<gene>
    <name evidence="12" type="ORF">GFSPODELE1_LOCUS5454</name>
</gene>
<keyword evidence="6 10" id="KW-0443">Lipid metabolism</keyword>
<evidence type="ECO:0000256" key="10">
    <source>
        <dbReference type="RuleBase" id="RU365024"/>
    </source>
</evidence>
<evidence type="ECO:0000313" key="13">
    <source>
        <dbReference type="Proteomes" id="UP001497453"/>
    </source>
</evidence>
<accession>A0ABP1DCC7</accession>
<evidence type="ECO:0000256" key="7">
    <source>
        <dbReference type="ARBA" id="ARBA00023209"/>
    </source>
</evidence>
<dbReference type="PANTHER" id="PTHR12586:SF1">
    <property type="entry name" value="CDP-DIACYLGLYCEROL--GLYCEROL-3-PHOSPHATE 3-PHOSPHATIDYLTRANSFERASE, MITOCHONDRIAL"/>
    <property type="match status" value="1"/>
</dbReference>
<keyword evidence="5" id="KW-0677">Repeat</keyword>
<evidence type="ECO:0000256" key="9">
    <source>
        <dbReference type="ARBA" id="ARBA00048586"/>
    </source>
</evidence>
<evidence type="ECO:0000259" key="11">
    <source>
        <dbReference type="PROSITE" id="PS50035"/>
    </source>
</evidence>
<evidence type="ECO:0000256" key="4">
    <source>
        <dbReference type="ARBA" id="ARBA00022679"/>
    </source>
</evidence>
<keyword evidence="10" id="KW-0547">Nucleotide-binding</keyword>
<reference evidence="13" key="1">
    <citation type="submission" date="2024-04" db="EMBL/GenBank/DDBJ databases">
        <authorList>
            <person name="Shaw F."/>
            <person name="Minotto A."/>
        </authorList>
    </citation>
    <scope>NUCLEOTIDE SEQUENCE [LARGE SCALE GENOMIC DNA]</scope>
</reference>
<evidence type="ECO:0000256" key="2">
    <source>
        <dbReference type="ARBA" id="ARBA00010682"/>
    </source>
</evidence>
<dbReference type="InterPro" id="IPR016270">
    <property type="entry name" value="PGS1"/>
</dbReference>
<keyword evidence="7 10" id="KW-0594">Phospholipid biosynthesis</keyword>
<evidence type="ECO:0000256" key="3">
    <source>
        <dbReference type="ARBA" id="ARBA00022516"/>
    </source>
</evidence>
<keyword evidence="10" id="KW-0496">Mitochondrion</keyword>
<evidence type="ECO:0000256" key="8">
    <source>
        <dbReference type="ARBA" id="ARBA00023264"/>
    </source>
</evidence>
<dbReference type="PIRSF" id="PIRSF000850">
    <property type="entry name" value="Phospholipase_D_PSS"/>
    <property type="match status" value="1"/>
</dbReference>
<comment type="pathway">
    <text evidence="1 10">Phospholipid metabolism; phosphatidylglycerol biosynthesis; phosphatidylglycerol from CDP-diacylglycerol: step 1/2.</text>
</comment>
<comment type="subcellular location">
    <subcellularLocation>
        <location evidence="10">Mitochondrion</location>
    </subcellularLocation>
</comment>
<protein>
    <recommendedName>
        <fullName evidence="10">CDP-diacylglycerol--glycerol-3-phosphate 3-phosphatidyltransferase</fullName>
        <ecNumber evidence="10">2.7.8.5</ecNumber>
    </recommendedName>
</protein>
<keyword evidence="8 10" id="KW-1208">Phospholipid metabolism</keyword>
<dbReference type="SMART" id="SM00155">
    <property type="entry name" value="PLDc"/>
    <property type="match status" value="2"/>
</dbReference>
<comment type="function">
    <text evidence="10">Functions in the biosynthesis of the anionic phospholipids phosphatidylglycerol and cardiolipin.</text>
</comment>
<keyword evidence="4 10" id="KW-0808">Transferase</keyword>
<dbReference type="InterPro" id="IPR001736">
    <property type="entry name" value="PLipase_D/transphosphatidylase"/>
</dbReference>
<dbReference type="EMBL" id="OZ037946">
    <property type="protein sequence ID" value="CAL1705491.1"/>
    <property type="molecule type" value="Genomic_DNA"/>
</dbReference>
<evidence type="ECO:0000256" key="5">
    <source>
        <dbReference type="ARBA" id="ARBA00022737"/>
    </source>
</evidence>
<sequence length="520" mass="58599">MLPRCSLRTLRFIPISGVAGFHTKSRSKNLTTSSFDPTIRTFVHKLAELQPCFAMSSSELRIMHEPSQFYQCLLDMIRRAKRRVFLSSLYIGSEETELIEALRTALETNPSLQVRVHLDLNRSTRPGPKSTALLLLPLLQAYPDRVHVSMFRSPKLKGIMAKLVPPRYNEGWGTWHPKIYGADDEVLISGANLNESYFTNRQDRYIHLSSQPSIAQYCLSFLQVSESFSYKLLASQDSKEKYQLAWPDSKTHPHHIERKAHNALTTLHNTYRLSSTFRTSTAPDTSSQDGGEPDVLIFPIIQAGQFDIREEERVLSLLFDELPGGKCPSDSKEIPYNDPLIDLTTGYFGLYRPYRDLVLGSQLACRIIASSPKANGFYGSSGISGRLPEGYTLLEQRFINAVRKSGREWPDDATESSGSGVQLREWERDGWTYHAKGIWVRPTPTSTPYITLFGSTNLNSRSANLDTELSFLLVTSSNTLRQRLAEEVEGLRAHTRPWHGGDRKVRIGTKALVALIGGML</sequence>
<dbReference type="Gene3D" id="3.30.870.10">
    <property type="entry name" value="Endonuclease Chain A"/>
    <property type="match status" value="2"/>
</dbReference>
<proteinExistence type="inferred from homology"/>
<dbReference type="PANTHER" id="PTHR12586">
    <property type="entry name" value="CDP-DIACYLGLYCEROL--SERINE O-PHOSPHATIDYLTRANSFERASE"/>
    <property type="match status" value="1"/>
</dbReference>
<keyword evidence="3 10" id="KW-0444">Lipid biosynthesis</keyword>
<dbReference type="EC" id="2.7.8.5" evidence="10"/>
<feature type="domain" description="PLD phosphodiesterase" evidence="11">
    <location>
        <begin position="176"/>
        <end position="197"/>
    </location>
</feature>
<keyword evidence="10" id="KW-0067">ATP-binding</keyword>
<evidence type="ECO:0000256" key="6">
    <source>
        <dbReference type="ARBA" id="ARBA00023098"/>
    </source>
</evidence>
<dbReference type="CDD" id="cd09135">
    <property type="entry name" value="PLDc_PGS1_euk_1"/>
    <property type="match status" value="1"/>
</dbReference>
<dbReference type="CDD" id="cd09137">
    <property type="entry name" value="PLDc_PGS1_euk_2"/>
    <property type="match status" value="1"/>
</dbReference>
<name>A0ABP1DCC7_9APHY</name>
<dbReference type="PROSITE" id="PS50035">
    <property type="entry name" value="PLD"/>
    <property type="match status" value="1"/>
</dbReference>
<dbReference type="Proteomes" id="UP001497453">
    <property type="component" value="Chromosome 3"/>
</dbReference>
<evidence type="ECO:0000256" key="1">
    <source>
        <dbReference type="ARBA" id="ARBA00005042"/>
    </source>
</evidence>
<dbReference type="SUPFAM" id="SSF56024">
    <property type="entry name" value="Phospholipase D/nuclease"/>
    <property type="match status" value="2"/>
</dbReference>
<keyword evidence="13" id="KW-1185">Reference proteome</keyword>
<comment type="similarity">
    <text evidence="2 10">Belongs to the CDP-alcohol phosphatidyltransferase class-II family.</text>
</comment>
<organism evidence="12 13">
    <name type="scientific">Somion occarium</name>
    <dbReference type="NCBI Taxonomy" id="3059160"/>
    <lineage>
        <taxon>Eukaryota</taxon>
        <taxon>Fungi</taxon>
        <taxon>Dikarya</taxon>
        <taxon>Basidiomycota</taxon>
        <taxon>Agaricomycotina</taxon>
        <taxon>Agaricomycetes</taxon>
        <taxon>Polyporales</taxon>
        <taxon>Cerrenaceae</taxon>
        <taxon>Somion</taxon>
    </lineage>
</organism>
<comment type="catalytic activity">
    <reaction evidence="9 10">
        <text>a CDP-1,2-diacyl-sn-glycerol + sn-glycerol 3-phosphate = a 1,2-diacyl-sn-glycero-3-phospho-(1'-sn-glycero-3'-phosphate) + CMP + H(+)</text>
        <dbReference type="Rhea" id="RHEA:12593"/>
        <dbReference type="ChEBI" id="CHEBI:15378"/>
        <dbReference type="ChEBI" id="CHEBI:57597"/>
        <dbReference type="ChEBI" id="CHEBI:58332"/>
        <dbReference type="ChEBI" id="CHEBI:60110"/>
        <dbReference type="ChEBI" id="CHEBI:60377"/>
        <dbReference type="EC" id="2.7.8.5"/>
    </reaction>
</comment>
<evidence type="ECO:0000313" key="12">
    <source>
        <dbReference type="EMBL" id="CAL1705491.1"/>
    </source>
</evidence>